<reference evidence="1" key="1">
    <citation type="submission" date="2020-05" db="EMBL/GenBank/DDBJ databases">
        <authorList>
            <person name="Chiriac C."/>
            <person name="Salcher M."/>
            <person name="Ghai R."/>
            <person name="Kavagutti S V."/>
        </authorList>
    </citation>
    <scope>NUCLEOTIDE SEQUENCE</scope>
</reference>
<evidence type="ECO:0000313" key="1">
    <source>
        <dbReference type="EMBL" id="CAB4666867.1"/>
    </source>
</evidence>
<protein>
    <submittedName>
        <fullName evidence="1">Unannotated protein</fullName>
    </submittedName>
</protein>
<name>A0A6J6LY97_9ZZZZ</name>
<proteinExistence type="predicted"/>
<gene>
    <name evidence="1" type="ORF">UFOPK2275_00866</name>
</gene>
<dbReference type="AlphaFoldDB" id="A0A6J6LY97"/>
<dbReference type="EMBL" id="CAEZWQ010000101">
    <property type="protein sequence ID" value="CAB4666867.1"/>
    <property type="molecule type" value="Genomic_DNA"/>
</dbReference>
<organism evidence="1">
    <name type="scientific">freshwater metagenome</name>
    <dbReference type="NCBI Taxonomy" id="449393"/>
    <lineage>
        <taxon>unclassified sequences</taxon>
        <taxon>metagenomes</taxon>
        <taxon>ecological metagenomes</taxon>
    </lineage>
</organism>
<sequence length="65" mass="7644">MYVIENFPFTLIDGEEDGKTQRIWVAIDDRGLELEIVAVVLEDYLLITHVMPTDLRRGKKKWPQK</sequence>
<accession>A0A6J6LY97</accession>